<protein>
    <recommendedName>
        <fullName evidence="1">N-acetyltransferase domain-containing protein</fullName>
    </recommendedName>
</protein>
<proteinExistence type="predicted"/>
<organism evidence="2">
    <name type="scientific">bioreactor metagenome</name>
    <dbReference type="NCBI Taxonomy" id="1076179"/>
    <lineage>
        <taxon>unclassified sequences</taxon>
        <taxon>metagenomes</taxon>
        <taxon>ecological metagenomes</taxon>
    </lineage>
</organism>
<dbReference type="PANTHER" id="PTHR43451">
    <property type="entry name" value="ACETYLTRANSFERASE (GNAT) FAMILY PROTEIN"/>
    <property type="match status" value="1"/>
</dbReference>
<dbReference type="InterPro" id="IPR016181">
    <property type="entry name" value="Acyl_CoA_acyltransferase"/>
</dbReference>
<feature type="domain" description="N-acetyltransferase" evidence="1">
    <location>
        <begin position="1"/>
        <end position="145"/>
    </location>
</feature>
<dbReference type="CDD" id="cd04301">
    <property type="entry name" value="NAT_SF"/>
    <property type="match status" value="1"/>
</dbReference>
<accession>A0A644XIY3</accession>
<name>A0A644XIY3_9ZZZZ</name>
<evidence type="ECO:0000313" key="2">
    <source>
        <dbReference type="EMBL" id="MPM15741.1"/>
    </source>
</evidence>
<sequence>MDFKTLSDTEVKSALELAWDVFQKYEAPDYSEEGMNTFHGCLKDADFTSMLKCYGAFDGTKIVGMIATRSEGTHIALFFVNGSYHKHGIGKKLFSMACADNKSGTFTVNSSPYATEVYHHLGFIDTDTQKVQDGLIFTPMVCKFK</sequence>
<dbReference type="EMBL" id="VSSQ01002492">
    <property type="protein sequence ID" value="MPM15741.1"/>
    <property type="molecule type" value="Genomic_DNA"/>
</dbReference>
<dbReference type="AlphaFoldDB" id="A0A644XIY3"/>
<reference evidence="2" key="1">
    <citation type="submission" date="2019-08" db="EMBL/GenBank/DDBJ databases">
        <authorList>
            <person name="Kucharzyk K."/>
            <person name="Murdoch R.W."/>
            <person name="Higgins S."/>
            <person name="Loffler F."/>
        </authorList>
    </citation>
    <scope>NUCLEOTIDE SEQUENCE</scope>
</reference>
<dbReference type="InterPro" id="IPR052564">
    <property type="entry name" value="N-acetyltrans/Recomb-assoc"/>
</dbReference>
<comment type="caution">
    <text evidence="2">The sequence shown here is derived from an EMBL/GenBank/DDBJ whole genome shotgun (WGS) entry which is preliminary data.</text>
</comment>
<dbReference type="PANTHER" id="PTHR43451:SF1">
    <property type="entry name" value="ACETYLTRANSFERASE"/>
    <property type="match status" value="1"/>
</dbReference>
<dbReference type="PROSITE" id="PS51186">
    <property type="entry name" value="GNAT"/>
    <property type="match status" value="1"/>
</dbReference>
<evidence type="ECO:0000259" key="1">
    <source>
        <dbReference type="PROSITE" id="PS51186"/>
    </source>
</evidence>
<dbReference type="Pfam" id="PF13673">
    <property type="entry name" value="Acetyltransf_10"/>
    <property type="match status" value="1"/>
</dbReference>
<dbReference type="InterPro" id="IPR000182">
    <property type="entry name" value="GNAT_dom"/>
</dbReference>
<gene>
    <name evidence="2" type="ORF">SDC9_62113</name>
</gene>
<dbReference type="SUPFAM" id="SSF55729">
    <property type="entry name" value="Acyl-CoA N-acyltransferases (Nat)"/>
    <property type="match status" value="1"/>
</dbReference>
<dbReference type="Gene3D" id="3.40.630.30">
    <property type="match status" value="1"/>
</dbReference>
<dbReference type="GO" id="GO:0016747">
    <property type="term" value="F:acyltransferase activity, transferring groups other than amino-acyl groups"/>
    <property type="evidence" value="ECO:0007669"/>
    <property type="project" value="InterPro"/>
</dbReference>